<dbReference type="Proteomes" id="UP000826462">
    <property type="component" value="Chromosome 1"/>
</dbReference>
<dbReference type="RefSeq" id="WP_219797756.1">
    <property type="nucleotide sequence ID" value="NZ_CP080095.1"/>
</dbReference>
<proteinExistence type="predicted"/>
<dbReference type="EMBL" id="CP080095">
    <property type="protein sequence ID" value="QYD68363.1"/>
    <property type="molecule type" value="Genomic_DNA"/>
</dbReference>
<keyword evidence="1" id="KW-0472">Membrane</keyword>
<feature type="transmembrane region" description="Helical" evidence="1">
    <location>
        <begin position="90"/>
        <end position="113"/>
    </location>
</feature>
<evidence type="ECO:0000313" key="2">
    <source>
        <dbReference type="EMBL" id="QYD68363.1"/>
    </source>
</evidence>
<dbReference type="Pfam" id="PF05656">
    <property type="entry name" value="DUF805"/>
    <property type="match status" value="1"/>
</dbReference>
<name>A0ABX8UN01_9BURK</name>
<dbReference type="InterPro" id="IPR008523">
    <property type="entry name" value="DUF805"/>
</dbReference>
<accession>A0ABX8UN01</accession>
<keyword evidence="3" id="KW-1185">Reference proteome</keyword>
<organism evidence="2 3">
    <name type="scientific">Paraburkholderia edwinii</name>
    <dbReference type="NCBI Taxonomy" id="2861782"/>
    <lineage>
        <taxon>Bacteria</taxon>
        <taxon>Pseudomonadati</taxon>
        <taxon>Pseudomonadota</taxon>
        <taxon>Betaproteobacteria</taxon>
        <taxon>Burkholderiales</taxon>
        <taxon>Burkholderiaceae</taxon>
        <taxon>Paraburkholderia</taxon>
    </lineage>
</organism>
<keyword evidence="1" id="KW-1133">Transmembrane helix</keyword>
<sequence>MSKILAACRFQADAVVANRRLGAGSYLLVMSLGVIVWSLLTALACLEFAAPGRIGLADLNLVVSLLSAAFAALFYSASSRRLRDLSFPAWSVKVLSIPPFGVIVLPILCFLSGPRHANDFGPAPAPSGFARTVLALVACVVALAVCRWALMTYLHTRHLMVTGGF</sequence>
<feature type="transmembrane region" description="Helical" evidence="1">
    <location>
        <begin position="133"/>
        <end position="150"/>
    </location>
</feature>
<evidence type="ECO:0000313" key="3">
    <source>
        <dbReference type="Proteomes" id="UP000826462"/>
    </source>
</evidence>
<reference evidence="2 3" key="1">
    <citation type="submission" date="2021-07" db="EMBL/GenBank/DDBJ databases">
        <title>Paraburkholderia edwinii protects Aspergillus sp. from phenazines by acting as a toxin sponge.</title>
        <authorList>
            <person name="Dahlstrom K.M."/>
            <person name="Newman D.K."/>
        </authorList>
    </citation>
    <scope>NUCLEOTIDE SEQUENCE [LARGE SCALE GENOMIC DNA]</scope>
    <source>
        <strain evidence="2 3">Pe01</strain>
    </source>
</reference>
<feature type="transmembrane region" description="Helical" evidence="1">
    <location>
        <begin position="61"/>
        <end position="78"/>
    </location>
</feature>
<protein>
    <submittedName>
        <fullName evidence="2">DUF805 domain-containing protein</fullName>
    </submittedName>
</protein>
<gene>
    <name evidence="2" type="ORF">KZJ38_19225</name>
</gene>
<feature type="transmembrane region" description="Helical" evidence="1">
    <location>
        <begin position="26"/>
        <end position="49"/>
    </location>
</feature>
<evidence type="ECO:0000256" key="1">
    <source>
        <dbReference type="SAM" id="Phobius"/>
    </source>
</evidence>
<keyword evidence="1" id="KW-0812">Transmembrane</keyword>